<dbReference type="InterPro" id="IPR011604">
    <property type="entry name" value="PDDEXK-like_dom_sf"/>
</dbReference>
<dbReference type="PATRIC" id="fig|1623450.3.peg.158"/>
<dbReference type="GO" id="GO:0005524">
    <property type="term" value="F:ATP binding"/>
    <property type="evidence" value="ECO:0007669"/>
    <property type="project" value="UniProtKB-UniRule"/>
</dbReference>
<dbReference type="Gene3D" id="3.90.320.10">
    <property type="match status" value="1"/>
</dbReference>
<dbReference type="Proteomes" id="UP000066549">
    <property type="component" value="Chromosome"/>
</dbReference>
<evidence type="ECO:0000256" key="7">
    <source>
        <dbReference type="ARBA" id="ARBA00022839"/>
    </source>
</evidence>
<dbReference type="OrthoDB" id="5905204at2"/>
<dbReference type="SUPFAM" id="SSF52540">
    <property type="entry name" value="P-loop containing nucleoside triphosphate hydrolases"/>
    <property type="match status" value="1"/>
</dbReference>
<keyword evidence="6 16" id="KW-0347">Helicase</keyword>
<name>A0A0H4JA21_9PROT</name>
<dbReference type="EMBL" id="CP011002">
    <property type="protein sequence ID" value="AKO65337.1"/>
    <property type="molecule type" value="Genomic_DNA"/>
</dbReference>
<dbReference type="SUPFAM" id="SSF52980">
    <property type="entry name" value="Restriction endonuclease-like"/>
    <property type="match status" value="1"/>
</dbReference>
<evidence type="ECO:0000256" key="11">
    <source>
        <dbReference type="ARBA" id="ARBA00023235"/>
    </source>
</evidence>
<comment type="similarity">
    <text evidence="1">Belongs to the helicase family. UvrD subfamily.</text>
</comment>
<feature type="domain" description="UvrD-like helicase ATP-binding" evidence="17">
    <location>
        <begin position="1"/>
        <end position="428"/>
    </location>
</feature>
<evidence type="ECO:0000256" key="10">
    <source>
        <dbReference type="ARBA" id="ARBA00023204"/>
    </source>
</evidence>
<reference evidence="19 20" key="1">
    <citation type="submission" date="2015-03" db="EMBL/GenBank/DDBJ databases">
        <title>Comparative analysis of the OM43 clade including a novel species from Red Sea uncovers genomic and metabolic diversity among marine methylotrophs.</title>
        <authorList>
            <person name="Jimenez-Infante F."/>
            <person name="Ngugi D.K."/>
            <person name="Vinu M."/>
            <person name="Alam I."/>
            <person name="Kamau A."/>
            <person name="Blom J."/>
            <person name="Bajic V.B."/>
            <person name="Stingl U."/>
        </authorList>
    </citation>
    <scope>NUCLEOTIDE SEQUENCE [LARGE SCALE GENOMIC DNA]</scope>
    <source>
        <strain evidence="19 20">MBRSH7</strain>
    </source>
</reference>
<dbReference type="InterPro" id="IPR013986">
    <property type="entry name" value="DExx_box_DNA_helicase_dom_sf"/>
</dbReference>
<dbReference type="PANTHER" id="PTHR11070">
    <property type="entry name" value="UVRD / RECB / PCRA DNA HELICASE FAMILY MEMBER"/>
    <property type="match status" value="1"/>
</dbReference>
<proteinExistence type="inferred from homology"/>
<evidence type="ECO:0000256" key="2">
    <source>
        <dbReference type="ARBA" id="ARBA00022722"/>
    </source>
</evidence>
<dbReference type="InterPro" id="IPR014016">
    <property type="entry name" value="UvrD-like_ATP-bd"/>
</dbReference>
<dbReference type="Gene3D" id="3.40.50.300">
    <property type="entry name" value="P-loop containing nucleotide triphosphate hydrolases"/>
    <property type="match status" value="3"/>
</dbReference>
<evidence type="ECO:0000256" key="14">
    <source>
        <dbReference type="ARBA" id="ARBA00034923"/>
    </source>
</evidence>
<gene>
    <name evidence="19" type="ORF">VI33_00770</name>
</gene>
<protein>
    <recommendedName>
        <fullName evidence="13">DNA 3'-5' helicase</fullName>
        <ecNumber evidence="13">5.6.2.4</ecNumber>
    </recommendedName>
    <alternativeName>
        <fullName evidence="14">DNA 3'-5' helicase II</fullName>
    </alternativeName>
</protein>
<dbReference type="GO" id="GO:0003677">
    <property type="term" value="F:DNA binding"/>
    <property type="evidence" value="ECO:0007669"/>
    <property type="project" value="UniProtKB-KW"/>
</dbReference>
<evidence type="ECO:0000256" key="5">
    <source>
        <dbReference type="ARBA" id="ARBA00022801"/>
    </source>
</evidence>
<keyword evidence="10" id="KW-0234">DNA repair</keyword>
<evidence type="ECO:0000256" key="15">
    <source>
        <dbReference type="ARBA" id="ARBA00048988"/>
    </source>
</evidence>
<dbReference type="GO" id="GO:0005829">
    <property type="term" value="C:cytosol"/>
    <property type="evidence" value="ECO:0007669"/>
    <property type="project" value="TreeGrafter"/>
</dbReference>
<dbReference type="InterPro" id="IPR014017">
    <property type="entry name" value="DNA_helicase_UvrD-like_C"/>
</dbReference>
<dbReference type="GO" id="GO:0004527">
    <property type="term" value="F:exonuclease activity"/>
    <property type="evidence" value="ECO:0007669"/>
    <property type="project" value="UniProtKB-KW"/>
</dbReference>
<evidence type="ECO:0000256" key="12">
    <source>
        <dbReference type="ARBA" id="ARBA00034617"/>
    </source>
</evidence>
<dbReference type="Pfam" id="PF00580">
    <property type="entry name" value="UvrD-helicase"/>
    <property type="match status" value="1"/>
</dbReference>
<dbReference type="Gene3D" id="1.10.10.160">
    <property type="match status" value="1"/>
</dbReference>
<evidence type="ECO:0000256" key="13">
    <source>
        <dbReference type="ARBA" id="ARBA00034808"/>
    </source>
</evidence>
<dbReference type="InterPro" id="IPR000212">
    <property type="entry name" value="DNA_helicase_UvrD/REP"/>
</dbReference>
<evidence type="ECO:0000313" key="19">
    <source>
        <dbReference type="EMBL" id="AKO65337.1"/>
    </source>
</evidence>
<dbReference type="PROSITE" id="PS51198">
    <property type="entry name" value="UVRD_HELICASE_ATP_BIND"/>
    <property type="match status" value="1"/>
</dbReference>
<keyword evidence="20" id="KW-1185">Reference proteome</keyword>
<evidence type="ECO:0000256" key="8">
    <source>
        <dbReference type="ARBA" id="ARBA00022840"/>
    </source>
</evidence>
<dbReference type="Pfam" id="PF13361">
    <property type="entry name" value="UvrD_C"/>
    <property type="match status" value="1"/>
</dbReference>
<dbReference type="InterPro" id="IPR027417">
    <property type="entry name" value="P-loop_NTPase"/>
</dbReference>
<keyword evidence="5 16" id="KW-0378">Hydrolase</keyword>
<dbReference type="AlphaFoldDB" id="A0A0H4JA21"/>
<evidence type="ECO:0000259" key="18">
    <source>
        <dbReference type="PROSITE" id="PS51217"/>
    </source>
</evidence>
<feature type="domain" description="UvrD-like helicase C-terminal" evidence="18">
    <location>
        <begin position="440"/>
        <end position="703"/>
    </location>
</feature>
<dbReference type="Gene3D" id="1.10.486.10">
    <property type="entry name" value="PCRA, domain 4"/>
    <property type="match status" value="1"/>
</dbReference>
<evidence type="ECO:0000256" key="3">
    <source>
        <dbReference type="ARBA" id="ARBA00022741"/>
    </source>
</evidence>
<dbReference type="GO" id="GO:0043138">
    <property type="term" value="F:3'-5' DNA helicase activity"/>
    <property type="evidence" value="ECO:0007669"/>
    <property type="project" value="UniProtKB-EC"/>
</dbReference>
<dbReference type="PROSITE" id="PS51217">
    <property type="entry name" value="UVRD_HELICASE_CTER"/>
    <property type="match status" value="1"/>
</dbReference>
<keyword evidence="2" id="KW-0540">Nuclease</keyword>
<sequence length="1015" mass="118195">MSSNDIQNRIKCLDLKSIIVQAPAGSGKTELLTQRFIKLLAHVNSPREILAVTFTNKAAAEMKNRITNYLQNKTTPKNDTTKKLIDLLNKEIARRGIAVDEVISELNILTIDALNQQIINSTPLLTKYGYQSSIIEDPSPIHSEIIKKVIYAESNSDHIHKILHTLNIEFPQLEKYLLELMTNRDKWIHYIFDDENSNQFNKYIQQQEEESLAHLQKIFKLKDSIRLKKSELLHFIESIYTKQKSIRKNIKEEDLAFFKKNSASNDIASTEWPDFESFEKEYYFLNISNLQQSDIMQTLAPILKEAYARIKLYFSQNKVIDFPEITLQALLALKNESGFTDLKSYLNIKFSHILVDEFQDTNKNQLQLFEYLTHEWGPENTFFCVGDPMQSIYRFRQSDVRIFLDVIKNGVGKIKLNHIILSVNNRSKSRLIHWFNSRFSKIFTEQNIDNGSIQYQLCNPRIEDDSGSINFLSYSPESSSQSSDIEAELICRQILASQHESIAVIARSRNHLKPIVSYIKKNYAKQIPINAIELESLINHQCVQDILALTLAIFDFSDRTHWIATIQSPLCGLAIKDLHILFANKDENIWKLINSEKVNELNSESQKRIKNLIKIIEIHYSSMHSAKWSEIIRALWVDLAGIKSLYVKEDIEYIDYYLRILQNFDTNEIDKEVLIKTVTETMVSDVNSNKKAVSFLTIHKSKGLEFDHVIIPCIDKSTRPNIPSLVNFDHMDGANKNISSIKINDDEIYSLHGYHEQKNKIREHNELKRLLYVAVTRAASQLDLVAGIDETTKKNTFLHFLKDDFYPTDPQNIEVDAPSSKYEKFSPNLFNIPLSDYINGKKKSLDEFSPISVKEKYSIETEEIYVGIIVHKYLEFLHKNLKIHHHVQFIEKMLNSLNVDKSLNHKEIVNESMTCINNIHQTESGQKILKKYDNDQCELKISVPNKDQTNYRVDRTFLINNERWIIDYKYHKEEHNLNSLALNYKNQLNQYSSFFNDCNIRQFIYFLKQGELIEI</sequence>
<keyword evidence="4" id="KW-0227">DNA damage</keyword>
<feature type="binding site" evidence="16">
    <location>
        <begin position="22"/>
        <end position="29"/>
    </location>
    <ligand>
        <name>ATP</name>
        <dbReference type="ChEBI" id="CHEBI:30616"/>
    </ligand>
</feature>
<keyword evidence="8 16" id="KW-0067">ATP-binding</keyword>
<comment type="catalytic activity">
    <reaction evidence="12">
        <text>Couples ATP hydrolysis with the unwinding of duplex DNA by translocating in the 3'-5' direction.</text>
        <dbReference type="EC" id="5.6.2.4"/>
    </reaction>
</comment>
<evidence type="ECO:0000313" key="20">
    <source>
        <dbReference type="Proteomes" id="UP000066549"/>
    </source>
</evidence>
<evidence type="ECO:0000256" key="9">
    <source>
        <dbReference type="ARBA" id="ARBA00023125"/>
    </source>
</evidence>
<evidence type="ECO:0000256" key="16">
    <source>
        <dbReference type="PROSITE-ProRule" id="PRU00560"/>
    </source>
</evidence>
<dbReference type="GO" id="GO:0000725">
    <property type="term" value="P:recombinational repair"/>
    <property type="evidence" value="ECO:0007669"/>
    <property type="project" value="TreeGrafter"/>
</dbReference>
<dbReference type="EC" id="5.6.2.4" evidence="13"/>
<accession>A0A0H4JA21</accession>
<evidence type="ECO:0000256" key="6">
    <source>
        <dbReference type="ARBA" id="ARBA00022806"/>
    </source>
</evidence>
<evidence type="ECO:0000256" key="1">
    <source>
        <dbReference type="ARBA" id="ARBA00009922"/>
    </source>
</evidence>
<comment type="catalytic activity">
    <reaction evidence="15">
        <text>ATP + H2O = ADP + phosphate + H(+)</text>
        <dbReference type="Rhea" id="RHEA:13065"/>
        <dbReference type="ChEBI" id="CHEBI:15377"/>
        <dbReference type="ChEBI" id="CHEBI:15378"/>
        <dbReference type="ChEBI" id="CHEBI:30616"/>
        <dbReference type="ChEBI" id="CHEBI:43474"/>
        <dbReference type="ChEBI" id="CHEBI:456216"/>
        <dbReference type="EC" id="5.6.2.4"/>
    </reaction>
</comment>
<keyword evidence="9" id="KW-0238">DNA-binding</keyword>
<evidence type="ECO:0000256" key="4">
    <source>
        <dbReference type="ARBA" id="ARBA00022763"/>
    </source>
</evidence>
<keyword evidence="11" id="KW-0413">Isomerase</keyword>
<evidence type="ECO:0000259" key="17">
    <source>
        <dbReference type="PROSITE" id="PS51198"/>
    </source>
</evidence>
<keyword evidence="3 16" id="KW-0547">Nucleotide-binding</keyword>
<keyword evidence="7" id="KW-0269">Exonuclease</keyword>
<organism evidence="19 20">
    <name type="scientific">Methylophilales bacterium MBRS-H7</name>
    <dbReference type="NCBI Taxonomy" id="1623450"/>
    <lineage>
        <taxon>Bacteria</taxon>
        <taxon>Pseudomonadati</taxon>
        <taxon>Pseudomonadota</taxon>
        <taxon>Betaproteobacteria</taxon>
        <taxon>Nitrosomonadales</taxon>
        <taxon>OM43 clade</taxon>
    </lineage>
</organism>
<dbReference type="InterPro" id="IPR011335">
    <property type="entry name" value="Restrct_endonuc-II-like"/>
</dbReference>
<dbReference type="GO" id="GO:0033202">
    <property type="term" value="C:DNA helicase complex"/>
    <property type="evidence" value="ECO:0007669"/>
    <property type="project" value="TreeGrafter"/>
</dbReference>
<dbReference type="PANTHER" id="PTHR11070:SF2">
    <property type="entry name" value="ATP-DEPENDENT DNA HELICASE SRS2"/>
    <property type="match status" value="1"/>
</dbReference>